<evidence type="ECO:0000256" key="2">
    <source>
        <dbReference type="ARBA" id="ARBA00004496"/>
    </source>
</evidence>
<evidence type="ECO:0000259" key="10">
    <source>
        <dbReference type="PROSITE" id="PS50835"/>
    </source>
</evidence>
<feature type="domain" description="Ig-like" evidence="10">
    <location>
        <begin position="166"/>
        <end position="259"/>
    </location>
</feature>
<comment type="subcellular location">
    <subcellularLocation>
        <location evidence="2">Cytoplasm</location>
    </subcellularLocation>
    <subcellularLocation>
        <location evidence="1">Nucleus</location>
    </subcellularLocation>
</comment>
<dbReference type="PROSITE" id="PS50835">
    <property type="entry name" value="IG_LIKE"/>
    <property type="match status" value="3"/>
</dbReference>
<dbReference type="SUPFAM" id="SSF48726">
    <property type="entry name" value="Immunoglobulin"/>
    <property type="match status" value="3"/>
</dbReference>
<dbReference type="GO" id="GO:0005634">
    <property type="term" value="C:nucleus"/>
    <property type="evidence" value="ECO:0007669"/>
    <property type="project" value="UniProtKB-SubCell"/>
</dbReference>
<feature type="domain" description="Ig-like" evidence="10">
    <location>
        <begin position="7"/>
        <end position="103"/>
    </location>
</feature>
<dbReference type="GO" id="GO:0005737">
    <property type="term" value="C:cytoplasm"/>
    <property type="evidence" value="ECO:0007669"/>
    <property type="project" value="UniProtKB-SubCell"/>
</dbReference>
<sequence length="273" mass="31235">MIFMMNPVGLSMVKQWLATIAFSLNRIAANTKGNVAILRCELSKPGYSVEWRRRGEEHIRNGEKYHIRQRETLVELRICDVMPEDSDIYTCVCENIETTATLTKLKNIQIEEGLNITLHCEVSKPNVPVEWSLGGELLENEEKYQIKEREDSGVYTCTCREQRTKSTVKVVGMLINFTLKNQQIEEGSSVTLRCELSKKGVPVQWQRNGALISEELSRGRYQIKQEGKTVQLTIDKVQLEDGGKYSCITGDEKTSAELNVKLQLFCWQCCHYC</sequence>
<reference evidence="11" key="1">
    <citation type="submission" date="2025-08" db="UniProtKB">
        <authorList>
            <consortium name="Ensembl"/>
        </authorList>
    </citation>
    <scope>IDENTIFICATION</scope>
</reference>
<keyword evidence="6" id="KW-0677">Repeat</keyword>
<dbReference type="Proteomes" id="UP000261520">
    <property type="component" value="Unplaced"/>
</dbReference>
<evidence type="ECO:0000256" key="1">
    <source>
        <dbReference type="ARBA" id="ARBA00004123"/>
    </source>
</evidence>
<protein>
    <recommendedName>
        <fullName evidence="10">Ig-like domain-containing protein</fullName>
    </recommendedName>
</protein>
<dbReference type="Gene3D" id="2.60.40.10">
    <property type="entry name" value="Immunoglobulins"/>
    <property type="match status" value="3"/>
</dbReference>
<dbReference type="InterPro" id="IPR007110">
    <property type="entry name" value="Ig-like_dom"/>
</dbReference>
<organism evidence="11 12">
    <name type="scientific">Periophthalmus magnuspinnatus</name>
    <dbReference type="NCBI Taxonomy" id="409849"/>
    <lineage>
        <taxon>Eukaryota</taxon>
        <taxon>Metazoa</taxon>
        <taxon>Chordata</taxon>
        <taxon>Craniata</taxon>
        <taxon>Vertebrata</taxon>
        <taxon>Euteleostomi</taxon>
        <taxon>Actinopterygii</taxon>
        <taxon>Neopterygii</taxon>
        <taxon>Teleostei</taxon>
        <taxon>Neoteleostei</taxon>
        <taxon>Acanthomorphata</taxon>
        <taxon>Gobiaria</taxon>
        <taxon>Gobiiformes</taxon>
        <taxon>Gobioidei</taxon>
        <taxon>Gobiidae</taxon>
        <taxon>Oxudercinae</taxon>
        <taxon>Periophthalmus</taxon>
    </lineage>
</organism>
<keyword evidence="5" id="KW-0597">Phosphoprotein</keyword>
<evidence type="ECO:0000256" key="4">
    <source>
        <dbReference type="ARBA" id="ARBA00022490"/>
    </source>
</evidence>
<dbReference type="InterPro" id="IPR013098">
    <property type="entry name" value="Ig_I-set"/>
</dbReference>
<dbReference type="InterPro" id="IPR036179">
    <property type="entry name" value="Ig-like_dom_sf"/>
</dbReference>
<comment type="similarity">
    <text evidence="3">Belongs to the protein kinase superfamily. CAMK Ser/Thr protein kinase family.</text>
</comment>
<dbReference type="Ensembl" id="ENSPMGT00000016661.1">
    <property type="protein sequence ID" value="ENSPMGP00000015616.1"/>
    <property type="gene ID" value="ENSPMGG00000012802.1"/>
</dbReference>
<keyword evidence="8" id="KW-0539">Nucleus</keyword>
<keyword evidence="12" id="KW-1185">Reference proteome</keyword>
<dbReference type="Pfam" id="PF13895">
    <property type="entry name" value="Ig_2"/>
    <property type="match status" value="1"/>
</dbReference>
<dbReference type="InterPro" id="IPR052385">
    <property type="entry name" value="Obscurin/Obscurin-like_Reg"/>
</dbReference>
<evidence type="ECO:0000256" key="9">
    <source>
        <dbReference type="ARBA" id="ARBA00023319"/>
    </source>
</evidence>
<feature type="domain" description="Ig-like" evidence="10">
    <location>
        <begin position="110"/>
        <end position="158"/>
    </location>
</feature>
<dbReference type="AlphaFoldDB" id="A0A3B4AGJ6"/>
<accession>A0A3B4AGJ6</accession>
<proteinExistence type="inferred from homology"/>
<reference evidence="11" key="2">
    <citation type="submission" date="2025-09" db="UniProtKB">
        <authorList>
            <consortium name="Ensembl"/>
        </authorList>
    </citation>
    <scope>IDENTIFICATION</scope>
</reference>
<keyword evidence="7" id="KW-1015">Disulfide bond</keyword>
<dbReference type="SMART" id="SM00409">
    <property type="entry name" value="IG"/>
    <property type="match status" value="3"/>
</dbReference>
<evidence type="ECO:0000256" key="5">
    <source>
        <dbReference type="ARBA" id="ARBA00022553"/>
    </source>
</evidence>
<evidence type="ECO:0000256" key="3">
    <source>
        <dbReference type="ARBA" id="ARBA00006692"/>
    </source>
</evidence>
<keyword evidence="9" id="KW-0393">Immunoglobulin domain</keyword>
<evidence type="ECO:0000256" key="8">
    <source>
        <dbReference type="ARBA" id="ARBA00023242"/>
    </source>
</evidence>
<dbReference type="InterPro" id="IPR003598">
    <property type="entry name" value="Ig_sub2"/>
</dbReference>
<name>A0A3B4AGJ6_9GOBI</name>
<evidence type="ECO:0000256" key="7">
    <source>
        <dbReference type="ARBA" id="ARBA00023157"/>
    </source>
</evidence>
<dbReference type="InterPro" id="IPR003599">
    <property type="entry name" value="Ig_sub"/>
</dbReference>
<dbReference type="PANTHER" id="PTHR35971">
    <property type="entry name" value="SI:DKEY-31G6.6"/>
    <property type="match status" value="1"/>
</dbReference>
<evidence type="ECO:0000313" key="11">
    <source>
        <dbReference type="Ensembl" id="ENSPMGP00000015616.1"/>
    </source>
</evidence>
<evidence type="ECO:0000256" key="6">
    <source>
        <dbReference type="ARBA" id="ARBA00022737"/>
    </source>
</evidence>
<dbReference type="FunFam" id="2.60.40.10:FF:000050">
    <property type="entry name" value="Titin isoform B"/>
    <property type="match status" value="1"/>
</dbReference>
<dbReference type="Pfam" id="PF07679">
    <property type="entry name" value="I-set"/>
    <property type="match status" value="2"/>
</dbReference>
<keyword evidence="4" id="KW-0963">Cytoplasm</keyword>
<dbReference type="InterPro" id="IPR013783">
    <property type="entry name" value="Ig-like_fold"/>
</dbReference>
<dbReference type="SMART" id="SM00408">
    <property type="entry name" value="IGc2"/>
    <property type="match status" value="3"/>
</dbReference>
<evidence type="ECO:0000313" key="12">
    <source>
        <dbReference type="Proteomes" id="UP000261520"/>
    </source>
</evidence>
<dbReference type="PANTHER" id="PTHR35971:SF5">
    <property type="entry name" value="OBSCURIN LIKE CYTOSKELETAL ADAPTOR 1"/>
    <property type="match status" value="1"/>
</dbReference>